<keyword evidence="3" id="KW-1185">Reference proteome</keyword>
<sequence length="197" mass="19414">MAGGCRPPLQSPVPSCRWGLGILWTLCWETAAVGGLLGQAIWPGGGGAWRGIGLTAGLWGSAGQNSIHRPLQSFCSGANPVVPLGADEDAGAAGEPRPAGPLEHGAAQPGEGGPGASPSPAPHPAPAAPAAPAVLAVAPGAAALLSTPTVPIPGTTGPPAPVPPAAQLPLQHQLAHLQQQMQSTLTSTVHPASWPRP</sequence>
<feature type="compositionally biased region" description="Low complexity" evidence="1">
    <location>
        <begin position="91"/>
        <end position="109"/>
    </location>
</feature>
<protein>
    <submittedName>
        <fullName evidence="2">Uncharacterized protein</fullName>
    </submittedName>
</protein>
<reference evidence="2" key="1">
    <citation type="submission" date="2021-06" db="EMBL/GenBank/DDBJ databases">
        <title>Parelaphostrongylus tenuis whole genome reference sequence.</title>
        <authorList>
            <person name="Garwood T.J."/>
            <person name="Larsen P.A."/>
            <person name="Fountain-Jones N.M."/>
            <person name="Garbe J.R."/>
            <person name="Macchietto M.G."/>
            <person name="Kania S.A."/>
            <person name="Gerhold R.W."/>
            <person name="Richards J.E."/>
            <person name="Wolf T.M."/>
        </authorList>
    </citation>
    <scope>NUCLEOTIDE SEQUENCE</scope>
    <source>
        <strain evidence="2">MNPRO001-30</strain>
        <tissue evidence="2">Meninges</tissue>
    </source>
</reference>
<feature type="region of interest" description="Disordered" evidence="1">
    <location>
        <begin position="85"/>
        <end position="128"/>
    </location>
</feature>
<proteinExistence type="predicted"/>
<dbReference type="AlphaFoldDB" id="A0AAD5QX69"/>
<feature type="region of interest" description="Disordered" evidence="1">
    <location>
        <begin position="149"/>
        <end position="197"/>
    </location>
</feature>
<feature type="compositionally biased region" description="Pro residues" evidence="1">
    <location>
        <begin position="156"/>
        <end position="166"/>
    </location>
</feature>
<dbReference type="Proteomes" id="UP001196413">
    <property type="component" value="Unassembled WGS sequence"/>
</dbReference>
<evidence type="ECO:0000313" key="2">
    <source>
        <dbReference type="EMBL" id="KAJ1365022.1"/>
    </source>
</evidence>
<name>A0AAD5QX69_PARTN</name>
<feature type="compositionally biased region" description="Low complexity" evidence="1">
    <location>
        <begin position="167"/>
        <end position="188"/>
    </location>
</feature>
<feature type="compositionally biased region" description="Pro residues" evidence="1">
    <location>
        <begin position="117"/>
        <end position="128"/>
    </location>
</feature>
<comment type="caution">
    <text evidence="2">The sequence shown here is derived from an EMBL/GenBank/DDBJ whole genome shotgun (WGS) entry which is preliminary data.</text>
</comment>
<evidence type="ECO:0000313" key="3">
    <source>
        <dbReference type="Proteomes" id="UP001196413"/>
    </source>
</evidence>
<accession>A0AAD5QX69</accession>
<evidence type="ECO:0000256" key="1">
    <source>
        <dbReference type="SAM" id="MobiDB-lite"/>
    </source>
</evidence>
<organism evidence="2 3">
    <name type="scientific">Parelaphostrongylus tenuis</name>
    <name type="common">Meningeal worm</name>
    <dbReference type="NCBI Taxonomy" id="148309"/>
    <lineage>
        <taxon>Eukaryota</taxon>
        <taxon>Metazoa</taxon>
        <taxon>Ecdysozoa</taxon>
        <taxon>Nematoda</taxon>
        <taxon>Chromadorea</taxon>
        <taxon>Rhabditida</taxon>
        <taxon>Rhabditina</taxon>
        <taxon>Rhabditomorpha</taxon>
        <taxon>Strongyloidea</taxon>
        <taxon>Metastrongylidae</taxon>
        <taxon>Parelaphostrongylus</taxon>
    </lineage>
</organism>
<dbReference type="EMBL" id="JAHQIW010005138">
    <property type="protein sequence ID" value="KAJ1365022.1"/>
    <property type="molecule type" value="Genomic_DNA"/>
</dbReference>
<gene>
    <name evidence="2" type="ORF">KIN20_025230</name>
</gene>